<name>A0A0P1AMZ7_PLAHL</name>
<dbReference type="RefSeq" id="XP_024578989.1">
    <property type="nucleotide sequence ID" value="XM_024728520.1"/>
</dbReference>
<organism evidence="1 2">
    <name type="scientific">Plasmopara halstedii</name>
    <name type="common">Downy mildew of sunflower</name>
    <dbReference type="NCBI Taxonomy" id="4781"/>
    <lineage>
        <taxon>Eukaryota</taxon>
        <taxon>Sar</taxon>
        <taxon>Stramenopiles</taxon>
        <taxon>Oomycota</taxon>
        <taxon>Peronosporomycetes</taxon>
        <taxon>Peronosporales</taxon>
        <taxon>Peronosporaceae</taxon>
        <taxon>Plasmopara</taxon>
    </lineage>
</organism>
<reference evidence="2" key="1">
    <citation type="submission" date="2014-09" db="EMBL/GenBank/DDBJ databases">
        <authorList>
            <person name="Sharma Rahul"/>
            <person name="Thines Marco"/>
        </authorList>
    </citation>
    <scope>NUCLEOTIDE SEQUENCE [LARGE SCALE GENOMIC DNA]</scope>
</reference>
<accession>A0A0P1AMZ7</accession>
<dbReference type="Proteomes" id="UP000054928">
    <property type="component" value="Unassembled WGS sequence"/>
</dbReference>
<protein>
    <submittedName>
        <fullName evidence="1">Uncharacterized protein</fullName>
    </submittedName>
</protein>
<keyword evidence="2" id="KW-1185">Reference proteome</keyword>
<dbReference type="AlphaFoldDB" id="A0A0P1AMZ7"/>
<dbReference type="GeneID" id="36407936"/>
<dbReference type="EMBL" id="CCYD01000645">
    <property type="protein sequence ID" value="CEG42620.1"/>
    <property type="molecule type" value="Genomic_DNA"/>
</dbReference>
<proteinExistence type="predicted"/>
<evidence type="ECO:0000313" key="2">
    <source>
        <dbReference type="Proteomes" id="UP000054928"/>
    </source>
</evidence>
<sequence length="71" mass="7999">MPMRVQLVQQLRCLSKELLTQLPQLGAVFSFHLMSSDEGPGRCTRYWLYGGVLEELLFLELFAEVAILVGG</sequence>
<evidence type="ECO:0000313" key="1">
    <source>
        <dbReference type="EMBL" id="CEG42620.1"/>
    </source>
</evidence>